<evidence type="ECO:0000313" key="2">
    <source>
        <dbReference type="Proteomes" id="UP000076577"/>
    </source>
</evidence>
<gene>
    <name evidence="1" type="ORF">PsAD2_03344</name>
</gene>
<dbReference type="EMBL" id="LMCB01000044">
    <property type="protein sequence ID" value="KZL16727.1"/>
    <property type="molecule type" value="Genomic_DNA"/>
</dbReference>
<dbReference type="Proteomes" id="UP000076577">
    <property type="component" value="Unassembled WGS sequence"/>
</dbReference>
<evidence type="ECO:0008006" key="3">
    <source>
        <dbReference type="Google" id="ProtNLM"/>
    </source>
</evidence>
<sequence length="74" mass="8808">MTRFLLCFLFALGGCESLRIPEPVQTEWCQATKLILERSKHDLKFQKDEWVHMRPPTQDMLLITKKSYQERCPP</sequence>
<dbReference type="PATRIC" id="fig|989403.3.peg.3594"/>
<dbReference type="STRING" id="989403.SAMN05421798_104166"/>
<dbReference type="PROSITE" id="PS51257">
    <property type="entry name" value="PROKAR_LIPOPROTEIN"/>
    <property type="match status" value="1"/>
</dbReference>
<proteinExistence type="predicted"/>
<accession>A0A165WNC2</accession>
<name>A0A165WNC2_9HYPH</name>
<reference evidence="1 2" key="1">
    <citation type="journal article" date="2016" name="Front. Microbiol.">
        <title>Comparative Genomic Analysis Reveals a Diverse Repertoire of Genes Involved in Prokaryote-Eukaryote Interactions within the Pseudovibrio Genus.</title>
        <authorList>
            <person name="Romano S."/>
            <person name="Fernandez-Guerra A."/>
            <person name="Reen F.J."/>
            <person name="Glockner F.O."/>
            <person name="Crowley S.P."/>
            <person name="O'Sullivan O."/>
            <person name="Cotter P.D."/>
            <person name="Adams C."/>
            <person name="Dobson A.D."/>
            <person name="O'Gara F."/>
        </authorList>
    </citation>
    <scope>NUCLEOTIDE SEQUENCE [LARGE SCALE GENOMIC DNA]</scope>
    <source>
        <strain evidence="1 2">Ad2</strain>
    </source>
</reference>
<evidence type="ECO:0000313" key="1">
    <source>
        <dbReference type="EMBL" id="KZL16727.1"/>
    </source>
</evidence>
<protein>
    <recommendedName>
        <fullName evidence="3">Lipoprotein</fullName>
    </recommendedName>
</protein>
<keyword evidence="2" id="KW-1185">Reference proteome</keyword>
<organism evidence="1 2">
    <name type="scientific">Pseudovibrio axinellae</name>
    <dbReference type="NCBI Taxonomy" id="989403"/>
    <lineage>
        <taxon>Bacteria</taxon>
        <taxon>Pseudomonadati</taxon>
        <taxon>Pseudomonadota</taxon>
        <taxon>Alphaproteobacteria</taxon>
        <taxon>Hyphomicrobiales</taxon>
        <taxon>Stappiaceae</taxon>
        <taxon>Pseudovibrio</taxon>
    </lineage>
</organism>
<comment type="caution">
    <text evidence="1">The sequence shown here is derived from an EMBL/GenBank/DDBJ whole genome shotgun (WGS) entry which is preliminary data.</text>
</comment>
<dbReference type="AlphaFoldDB" id="A0A165WNC2"/>